<dbReference type="InterPro" id="IPR007110">
    <property type="entry name" value="Ig-like_dom"/>
</dbReference>
<dbReference type="EMBL" id="AHAT01019559">
    <property type="status" value="NOT_ANNOTATED_CDS"/>
    <property type="molecule type" value="Genomic_DNA"/>
</dbReference>
<evidence type="ECO:0000313" key="6">
    <source>
        <dbReference type="Proteomes" id="UP000018468"/>
    </source>
</evidence>
<dbReference type="Pfam" id="PF08205">
    <property type="entry name" value="C2-set_2"/>
    <property type="match status" value="1"/>
</dbReference>
<protein>
    <submittedName>
        <fullName evidence="5">Si:dkey-238d18.5</fullName>
    </submittedName>
</protein>
<dbReference type="Ensembl" id="ENSLOCT00000006698.1">
    <property type="protein sequence ID" value="ENSLOCP00000006690.1"/>
    <property type="gene ID" value="ENSLOCG00000005542.1"/>
</dbReference>
<evidence type="ECO:0000256" key="3">
    <source>
        <dbReference type="ARBA" id="ARBA00023157"/>
    </source>
</evidence>
<proteinExistence type="predicted"/>
<dbReference type="GO" id="GO:0005886">
    <property type="term" value="C:plasma membrane"/>
    <property type="evidence" value="ECO:0000318"/>
    <property type="project" value="GO_Central"/>
</dbReference>
<dbReference type="Pfam" id="PF13895">
    <property type="entry name" value="Ig_2"/>
    <property type="match status" value="1"/>
</dbReference>
<dbReference type="STRING" id="7918.ENSLOCP00000006690"/>
<dbReference type="Gene3D" id="2.60.40.10">
    <property type="entry name" value="Immunoglobulins"/>
    <property type="match status" value="4"/>
</dbReference>
<dbReference type="GO" id="GO:0033691">
    <property type="term" value="F:sialic acid binding"/>
    <property type="evidence" value="ECO:0000318"/>
    <property type="project" value="GO_Central"/>
</dbReference>
<feature type="domain" description="Ig-like" evidence="4">
    <location>
        <begin position="318"/>
        <end position="404"/>
    </location>
</feature>
<dbReference type="InterPro" id="IPR036179">
    <property type="entry name" value="Ig-like_dom_sf"/>
</dbReference>
<dbReference type="SUPFAM" id="SSF48726">
    <property type="entry name" value="Immunoglobulin"/>
    <property type="match status" value="3"/>
</dbReference>
<dbReference type="HOGENOM" id="CLU_020480_1_0_1"/>
<dbReference type="GO" id="GO:0007155">
    <property type="term" value="P:cell adhesion"/>
    <property type="evidence" value="ECO:0000318"/>
    <property type="project" value="GO_Central"/>
</dbReference>
<dbReference type="eggNOG" id="KOG4475">
    <property type="taxonomic scope" value="Eukaryota"/>
</dbReference>
<dbReference type="GeneTree" id="ENSGT01150000286924"/>
<accession>W5ME81</accession>
<dbReference type="InterPro" id="IPR003599">
    <property type="entry name" value="Ig_sub"/>
</dbReference>
<name>W5ME81_LEPOC</name>
<reference evidence="5" key="2">
    <citation type="submission" date="2025-08" db="UniProtKB">
        <authorList>
            <consortium name="Ensembl"/>
        </authorList>
    </citation>
    <scope>IDENTIFICATION</scope>
</reference>
<keyword evidence="3" id="KW-1015">Disulfide bond</keyword>
<evidence type="ECO:0000313" key="5">
    <source>
        <dbReference type="Ensembl" id="ENSLOCP00000006690.1"/>
    </source>
</evidence>
<dbReference type="Bgee" id="ENSLOCG00000005542">
    <property type="expression patterns" value="Expressed in intestine and 7 other cell types or tissues"/>
</dbReference>
<comment type="subcellular location">
    <subcellularLocation>
        <location evidence="1">Membrane</location>
        <topology evidence="1">Single-pass membrane protein</topology>
    </subcellularLocation>
</comment>
<dbReference type="SMART" id="SM00409">
    <property type="entry name" value="IG"/>
    <property type="match status" value="3"/>
</dbReference>
<dbReference type="InterPro" id="IPR013162">
    <property type="entry name" value="CD80_C2-set"/>
</dbReference>
<reference evidence="5" key="3">
    <citation type="submission" date="2025-09" db="UniProtKB">
        <authorList>
            <consortium name="Ensembl"/>
        </authorList>
    </citation>
    <scope>IDENTIFICATION</scope>
</reference>
<dbReference type="PANTHER" id="PTHR46484:SF7">
    <property type="entry name" value="MYELIN-ASSOCIATED GLYCOPROTEIN-LIKE-RELATED"/>
    <property type="match status" value="1"/>
</dbReference>
<sequence length="511" mass="56739">SLLFDVNLDDLCCVVKVCRVIHVSSTFNEWTAETPFQLSALLGSCVVIPCNFNYPGSERSVSQMTGIWLTESYEYIYHPSGSVIDRFRGRTALVGDLGQKNCSLKLDPVKQKDSGHYFFRIEIHGLDNYSYAKNKTSVFVKDTADPPSISLKGEATAGIDLSASCSVYHTCPVHPPTITWSHNSMMPTVYSEPMGNGQWNLTSVLTFKPQASDHRKTLTCRSEYRGRKAAENSIILNVTCFKPVVELKGHISFLLLLQKNRIPPYYSEFWINAKLNLFCDLQILWFKKGGGISSLQSCPSHILDDRDSELKFLKPDAPVNVRMEFNQRGIKEGDSIIFRCSSDSNPPAHSYQWYNVKGVQTVRLQSERDTFTVDNVTRHSGAFYCTAQNRLGQSNSTAIQSNVEYAPEIKGSSCNLGNSWIICQCIVDSNPPAEIKWLFPDGTLLNRSSERQDSVTVDTLQGAVGFIQSISCYARNTHGNSTVELYVPSAGSALYVALPVSILVVAVIGAI</sequence>
<dbReference type="PROSITE" id="PS50835">
    <property type="entry name" value="IG_LIKE"/>
    <property type="match status" value="2"/>
</dbReference>
<reference evidence="6" key="1">
    <citation type="submission" date="2011-12" db="EMBL/GenBank/DDBJ databases">
        <title>The Draft Genome of Lepisosteus oculatus.</title>
        <authorList>
            <consortium name="The Broad Institute Genome Assembly &amp; Analysis Group"/>
            <consortium name="Computational R&amp;D Group"/>
            <consortium name="and Sequencing Platform"/>
            <person name="Di Palma F."/>
            <person name="Alfoldi J."/>
            <person name="Johnson J."/>
            <person name="Berlin A."/>
            <person name="Gnerre S."/>
            <person name="Jaffe D."/>
            <person name="MacCallum I."/>
            <person name="Young S."/>
            <person name="Walker B.J."/>
            <person name="Lander E.S."/>
            <person name="Lindblad-Toh K."/>
        </authorList>
    </citation>
    <scope>NUCLEOTIDE SEQUENCE [LARGE SCALE GENOMIC DNA]</scope>
</reference>
<organism evidence="5 6">
    <name type="scientific">Lepisosteus oculatus</name>
    <name type="common">Spotted gar</name>
    <dbReference type="NCBI Taxonomy" id="7918"/>
    <lineage>
        <taxon>Eukaryota</taxon>
        <taxon>Metazoa</taxon>
        <taxon>Chordata</taxon>
        <taxon>Craniata</taxon>
        <taxon>Vertebrata</taxon>
        <taxon>Euteleostomi</taxon>
        <taxon>Actinopterygii</taxon>
        <taxon>Neopterygii</taxon>
        <taxon>Holostei</taxon>
        <taxon>Semionotiformes</taxon>
        <taxon>Lepisosteidae</taxon>
        <taxon>Lepisosteus</taxon>
    </lineage>
</organism>
<keyword evidence="6" id="KW-1185">Reference proteome</keyword>
<evidence type="ECO:0000259" key="4">
    <source>
        <dbReference type="PROSITE" id="PS50835"/>
    </source>
</evidence>
<evidence type="ECO:0000256" key="1">
    <source>
        <dbReference type="ARBA" id="ARBA00004167"/>
    </source>
</evidence>
<dbReference type="OMA" id="YVFRMER"/>
<dbReference type="Proteomes" id="UP000018468">
    <property type="component" value="Linkage group LG24"/>
</dbReference>
<dbReference type="InterPro" id="IPR013783">
    <property type="entry name" value="Ig-like_fold"/>
</dbReference>
<dbReference type="PANTHER" id="PTHR46484">
    <property type="entry name" value="SI:CH211-171H4.5-RELATED"/>
    <property type="match status" value="1"/>
</dbReference>
<feature type="domain" description="Ig-like" evidence="4">
    <location>
        <begin position="147"/>
        <end position="237"/>
    </location>
</feature>
<dbReference type="AlphaFoldDB" id="W5ME81"/>
<evidence type="ECO:0000256" key="2">
    <source>
        <dbReference type="ARBA" id="ARBA00023136"/>
    </source>
</evidence>
<keyword evidence="2" id="KW-0472">Membrane</keyword>
<dbReference type="InParanoid" id="W5ME81"/>